<organism evidence="1 2">
    <name type="scientific">Batillaria attramentaria</name>
    <dbReference type="NCBI Taxonomy" id="370345"/>
    <lineage>
        <taxon>Eukaryota</taxon>
        <taxon>Metazoa</taxon>
        <taxon>Spiralia</taxon>
        <taxon>Lophotrochozoa</taxon>
        <taxon>Mollusca</taxon>
        <taxon>Gastropoda</taxon>
        <taxon>Caenogastropoda</taxon>
        <taxon>Sorbeoconcha</taxon>
        <taxon>Cerithioidea</taxon>
        <taxon>Batillariidae</taxon>
        <taxon>Batillaria</taxon>
    </lineage>
</organism>
<protein>
    <submittedName>
        <fullName evidence="1">Uncharacterized protein</fullName>
    </submittedName>
</protein>
<gene>
    <name evidence="1" type="ORF">BaRGS_00017025</name>
</gene>
<dbReference type="Proteomes" id="UP001519460">
    <property type="component" value="Unassembled WGS sequence"/>
</dbReference>
<name>A0ABD0KY67_9CAEN</name>
<evidence type="ECO:0000313" key="2">
    <source>
        <dbReference type="Proteomes" id="UP001519460"/>
    </source>
</evidence>
<reference evidence="1 2" key="1">
    <citation type="journal article" date="2023" name="Sci. Data">
        <title>Genome assembly of the Korean intertidal mud-creeper Batillaria attramentaria.</title>
        <authorList>
            <person name="Patra A.K."/>
            <person name="Ho P.T."/>
            <person name="Jun S."/>
            <person name="Lee S.J."/>
            <person name="Kim Y."/>
            <person name="Won Y.J."/>
        </authorList>
    </citation>
    <scope>NUCLEOTIDE SEQUENCE [LARGE SCALE GENOMIC DNA]</scope>
    <source>
        <strain evidence="1">Wonlab-2016</strain>
    </source>
</reference>
<proteinExistence type="predicted"/>
<comment type="caution">
    <text evidence="1">The sequence shown here is derived from an EMBL/GenBank/DDBJ whole genome shotgun (WGS) entry which is preliminary data.</text>
</comment>
<evidence type="ECO:0000313" key="1">
    <source>
        <dbReference type="EMBL" id="KAK7491769.1"/>
    </source>
</evidence>
<sequence length="110" mass="11853">MKTPSSAPFQIVSTVQGLGVAQSRQSHLLYPLPGLGEQSILLPEPLDLGGASANVSFPISGSVCAFWCRSFGRGVLGGWTDRRAISQRGWQGKTLAINQLIKMQAIEWLN</sequence>
<dbReference type="AlphaFoldDB" id="A0ABD0KY67"/>
<dbReference type="EMBL" id="JACVVK020000111">
    <property type="protein sequence ID" value="KAK7491769.1"/>
    <property type="molecule type" value="Genomic_DNA"/>
</dbReference>
<keyword evidence="2" id="KW-1185">Reference proteome</keyword>
<accession>A0ABD0KY67</accession>